<sequence length="93" mass="11020">MTETEEQINCKFCHVQPDVKGFHGSTLYDRMEWWDEFKKTKPRKKVSVRITGLNGKRPKLQASIFFRFNPESLFNFKVNYCPKCGRKLGEDID</sequence>
<dbReference type="OrthoDB" id="2190065at2"/>
<accession>A0A510VVT6</accession>
<evidence type="ECO:0000313" key="2">
    <source>
        <dbReference type="Proteomes" id="UP000321429"/>
    </source>
</evidence>
<comment type="caution">
    <text evidence="1">The sequence shown here is derived from an EMBL/GenBank/DDBJ whole genome shotgun (WGS) entry which is preliminary data.</text>
</comment>
<name>A0A510VVT6_9LACO</name>
<dbReference type="RefSeq" id="WP_057809463.1">
    <property type="nucleotide sequence ID" value="NZ_BJUD01000022.1"/>
</dbReference>
<dbReference type="EMBL" id="BJUD01000022">
    <property type="protein sequence ID" value="GEK28890.1"/>
    <property type="molecule type" value="Genomic_DNA"/>
</dbReference>
<organism evidence="1 2">
    <name type="scientific">Furfurilactobacillus siliginis</name>
    <dbReference type="NCBI Taxonomy" id="348151"/>
    <lineage>
        <taxon>Bacteria</taxon>
        <taxon>Bacillati</taxon>
        <taxon>Bacillota</taxon>
        <taxon>Bacilli</taxon>
        <taxon>Lactobacillales</taxon>
        <taxon>Lactobacillaceae</taxon>
        <taxon>Furfurilactobacillus</taxon>
    </lineage>
</organism>
<dbReference type="AlphaFoldDB" id="A0A510VVT6"/>
<proteinExistence type="predicted"/>
<gene>
    <name evidence="1" type="ORF">LSI01_12010</name>
</gene>
<protein>
    <submittedName>
        <fullName evidence="1">Uncharacterized protein</fullName>
    </submittedName>
</protein>
<dbReference type="Proteomes" id="UP000321429">
    <property type="component" value="Unassembled WGS sequence"/>
</dbReference>
<reference evidence="1 2" key="1">
    <citation type="submission" date="2019-07" db="EMBL/GenBank/DDBJ databases">
        <title>Whole genome shotgun sequence of Lactobacillus siliginis NBRC 101315.</title>
        <authorList>
            <person name="Hosoyama A."/>
            <person name="Uohara A."/>
            <person name="Ohji S."/>
            <person name="Ichikawa N."/>
        </authorList>
    </citation>
    <scope>NUCLEOTIDE SEQUENCE [LARGE SCALE GENOMIC DNA]</scope>
    <source>
        <strain evidence="1 2">NBRC 101315</strain>
    </source>
</reference>
<evidence type="ECO:0000313" key="1">
    <source>
        <dbReference type="EMBL" id="GEK28890.1"/>
    </source>
</evidence>